<dbReference type="EMBL" id="CP132355">
    <property type="protein sequence ID" value="WLS81213.1"/>
    <property type="molecule type" value="Genomic_DNA"/>
</dbReference>
<geneLocation type="plasmid" evidence="2 3">
    <name>unnamed2</name>
</geneLocation>
<evidence type="ECO:0000313" key="2">
    <source>
        <dbReference type="EMBL" id="WLS81213.1"/>
    </source>
</evidence>
<sequence>MKTRQDWLYQLRKCQHRETLEKIIEKNEHCLTADELVTFYSAADHRLAEIVMDKLFDKVPASVWQYVK</sequence>
<accession>A0AA50HNL7</accession>
<protein>
    <submittedName>
        <fullName evidence="2">Hemolysin expression modulator Hha</fullName>
    </submittedName>
</protein>
<dbReference type="KEGG" id="epi:Q3V30_22385"/>
<dbReference type="Pfam" id="PF05321">
    <property type="entry name" value="HHA"/>
    <property type="match status" value="1"/>
</dbReference>
<dbReference type="Gene3D" id="1.20.1280.40">
    <property type="entry name" value="HHA"/>
    <property type="match status" value="1"/>
</dbReference>
<dbReference type="InterPro" id="IPR007985">
    <property type="entry name" value="Hemolysn_expr_modulating_HHA"/>
</dbReference>
<dbReference type="RefSeq" id="WP_306213562.1">
    <property type="nucleotide sequence ID" value="NZ_CP132355.1"/>
</dbReference>
<evidence type="ECO:0000313" key="3">
    <source>
        <dbReference type="Proteomes" id="UP001228139"/>
    </source>
</evidence>
<keyword evidence="3" id="KW-1185">Reference proteome</keyword>
<evidence type="ECO:0000256" key="1">
    <source>
        <dbReference type="ARBA" id="ARBA00010526"/>
    </source>
</evidence>
<gene>
    <name evidence="2" type="primary">hha</name>
    <name evidence="2" type="ORF">Q3V30_22385</name>
</gene>
<name>A0AA50HNL7_9GAMM</name>
<comment type="similarity">
    <text evidence="1">Belongs to the Hha/YmoA/Cnu family.</text>
</comment>
<reference evidence="2 3" key="1">
    <citation type="submission" date="2023-07" db="EMBL/GenBank/DDBJ databases">
        <title>Pathogenic bacteria of pear tree diseases.</title>
        <authorList>
            <person name="Zhang Z."/>
            <person name="He L."/>
            <person name="Huang R."/>
        </authorList>
    </citation>
    <scope>NUCLEOTIDE SEQUENCE [LARGE SCALE GENOMIC DNA]</scope>
    <source>
        <strain evidence="2 3">DE2</strain>
        <plasmid evidence="2 3">unnamed2</plasmid>
    </source>
</reference>
<dbReference type="SUPFAM" id="SSF68989">
    <property type="entry name" value="Hemolysin expression modulating protein HHA"/>
    <property type="match status" value="1"/>
</dbReference>
<dbReference type="InterPro" id="IPR036666">
    <property type="entry name" value="HHA_sf"/>
</dbReference>
<proteinExistence type="inferred from homology"/>
<dbReference type="NCBIfam" id="NF008191">
    <property type="entry name" value="PRK10945.1"/>
    <property type="match status" value="1"/>
</dbReference>
<organism evidence="2 3">
    <name type="scientific">Erwinia pyri</name>
    <dbReference type="NCBI Taxonomy" id="3062598"/>
    <lineage>
        <taxon>Bacteria</taxon>
        <taxon>Pseudomonadati</taxon>
        <taxon>Pseudomonadota</taxon>
        <taxon>Gammaproteobacteria</taxon>
        <taxon>Enterobacterales</taxon>
        <taxon>Erwiniaceae</taxon>
        <taxon>Erwinia</taxon>
    </lineage>
</organism>
<dbReference type="Proteomes" id="UP001228139">
    <property type="component" value="Plasmid unnamed2"/>
</dbReference>
<keyword evidence="2" id="KW-0614">Plasmid</keyword>
<dbReference type="AlphaFoldDB" id="A0AA50HNL7"/>